<reference evidence="13 14" key="1">
    <citation type="submission" date="2021-01" db="EMBL/GenBank/DDBJ databases">
        <title>Genome Sequencing of Type Strains.</title>
        <authorList>
            <person name="Lemaire J.F."/>
            <person name="Inderbitzin P."/>
            <person name="Collins S.B."/>
            <person name="Wespe N."/>
            <person name="Knight-Connoni V."/>
        </authorList>
    </citation>
    <scope>NUCLEOTIDE SEQUENCE [LARGE SCALE GENOMIC DNA]</scope>
    <source>
        <strain evidence="13 14">DSM 14730</strain>
    </source>
</reference>
<dbReference type="PANTHER" id="PTHR20857:SF15">
    <property type="entry name" value="THIAMINE-PHOSPHATE SYNTHASE"/>
    <property type="match status" value="1"/>
</dbReference>
<evidence type="ECO:0000256" key="4">
    <source>
        <dbReference type="ARBA" id="ARBA00022842"/>
    </source>
</evidence>
<comment type="catalytic activity">
    <reaction evidence="7 9 10">
        <text>2-(2-carboxy-4-methylthiazol-5-yl)ethyl phosphate + 4-amino-2-methyl-5-(diphosphooxymethyl)pyrimidine + 2 H(+) = thiamine phosphate + CO2 + diphosphate</text>
        <dbReference type="Rhea" id="RHEA:47848"/>
        <dbReference type="ChEBI" id="CHEBI:15378"/>
        <dbReference type="ChEBI" id="CHEBI:16526"/>
        <dbReference type="ChEBI" id="CHEBI:33019"/>
        <dbReference type="ChEBI" id="CHEBI:37575"/>
        <dbReference type="ChEBI" id="CHEBI:57841"/>
        <dbReference type="ChEBI" id="CHEBI:62890"/>
        <dbReference type="EC" id="2.5.1.3"/>
    </reaction>
</comment>
<comment type="catalytic activity">
    <reaction evidence="6 9 10">
        <text>4-methyl-5-(2-phosphooxyethyl)-thiazole + 4-amino-2-methyl-5-(diphosphooxymethyl)pyrimidine + H(+) = thiamine phosphate + diphosphate</text>
        <dbReference type="Rhea" id="RHEA:22328"/>
        <dbReference type="ChEBI" id="CHEBI:15378"/>
        <dbReference type="ChEBI" id="CHEBI:33019"/>
        <dbReference type="ChEBI" id="CHEBI:37575"/>
        <dbReference type="ChEBI" id="CHEBI:57841"/>
        <dbReference type="ChEBI" id="CHEBI:58296"/>
        <dbReference type="EC" id="2.5.1.3"/>
    </reaction>
</comment>
<evidence type="ECO:0000313" key="14">
    <source>
        <dbReference type="Proteomes" id="UP001319060"/>
    </source>
</evidence>
<feature type="binding site" evidence="9">
    <location>
        <position position="101"/>
    </location>
    <ligand>
        <name>Mg(2+)</name>
        <dbReference type="ChEBI" id="CHEBI:18420"/>
    </ligand>
</feature>
<dbReference type="PANTHER" id="PTHR20857">
    <property type="entry name" value="THIAMINE-PHOSPHATE PYROPHOSPHORYLASE"/>
    <property type="match status" value="1"/>
</dbReference>
<comment type="catalytic activity">
    <reaction evidence="8 9 10">
        <text>2-[(2R,5Z)-2-carboxy-4-methylthiazol-5(2H)-ylidene]ethyl phosphate + 4-amino-2-methyl-5-(diphosphooxymethyl)pyrimidine + 2 H(+) = thiamine phosphate + CO2 + diphosphate</text>
        <dbReference type="Rhea" id="RHEA:47844"/>
        <dbReference type="ChEBI" id="CHEBI:15378"/>
        <dbReference type="ChEBI" id="CHEBI:16526"/>
        <dbReference type="ChEBI" id="CHEBI:33019"/>
        <dbReference type="ChEBI" id="CHEBI:37575"/>
        <dbReference type="ChEBI" id="CHEBI:57841"/>
        <dbReference type="ChEBI" id="CHEBI:62899"/>
        <dbReference type="EC" id="2.5.1.3"/>
    </reaction>
</comment>
<comment type="function">
    <text evidence="9">Condenses 4-methyl-5-(beta-hydroxyethyl)thiazole monophosphate (THZ-P) and 2-methyl-4-amino-5-hydroxymethyl pyrimidine pyrophosphate (HMP-PP) to form thiamine monophosphate (TMP).</text>
</comment>
<sequence>MTTFAKTDLRQQLSLYFVAGTMNCESPEAFERILLQAIKGGITAFQYREKGSNCLTGEERFQMAVRAKKLCGDHNVLFIVNDDIELMKSVDADGLHVGQSDGNLKVIRQETKGKILGVSAHTLAEAEDAVSLGAEYIGAGPIYQTSSKPDAKKPVGAELIKEFRSNGITVPLVGIGGISLEKAGAVIEAGADGAAVISAISCAKDPSVSSSEMFKIIMQAKRGL</sequence>
<dbReference type="InterPro" id="IPR022998">
    <property type="entry name" value="ThiamineP_synth_TenI"/>
</dbReference>
<dbReference type="Proteomes" id="UP001319060">
    <property type="component" value="Unassembled WGS sequence"/>
</dbReference>
<evidence type="ECO:0000256" key="2">
    <source>
        <dbReference type="ARBA" id="ARBA00022679"/>
    </source>
</evidence>
<dbReference type="SUPFAM" id="SSF51391">
    <property type="entry name" value="Thiamin phosphate synthase"/>
    <property type="match status" value="1"/>
</dbReference>
<evidence type="ECO:0000259" key="12">
    <source>
        <dbReference type="Pfam" id="PF02581"/>
    </source>
</evidence>
<feature type="binding site" evidence="9">
    <location>
        <position position="177"/>
    </location>
    <ligand>
        <name>2-[(2R,5Z)-2-carboxy-4-methylthiazol-5(2H)-ylidene]ethyl phosphate</name>
        <dbReference type="ChEBI" id="CHEBI:62899"/>
    </ligand>
</feature>
<feature type="binding site" evidence="9">
    <location>
        <position position="119"/>
    </location>
    <ligand>
        <name>4-amino-2-methyl-5-(diphosphooxymethyl)pyrimidine</name>
        <dbReference type="ChEBI" id="CHEBI:57841"/>
    </ligand>
</feature>
<evidence type="ECO:0000256" key="6">
    <source>
        <dbReference type="ARBA" id="ARBA00047334"/>
    </source>
</evidence>
<dbReference type="InterPro" id="IPR034291">
    <property type="entry name" value="TMP_synthase"/>
</dbReference>
<evidence type="ECO:0000256" key="1">
    <source>
        <dbReference type="ARBA" id="ARBA00005165"/>
    </source>
</evidence>
<evidence type="ECO:0000256" key="8">
    <source>
        <dbReference type="ARBA" id="ARBA00047883"/>
    </source>
</evidence>
<evidence type="ECO:0000256" key="10">
    <source>
        <dbReference type="RuleBase" id="RU003826"/>
    </source>
</evidence>
<organism evidence="13 14">
    <name type="scientific">Fictibacillus barbaricus</name>
    <dbReference type="NCBI Taxonomy" id="182136"/>
    <lineage>
        <taxon>Bacteria</taxon>
        <taxon>Bacillati</taxon>
        <taxon>Bacillota</taxon>
        <taxon>Bacilli</taxon>
        <taxon>Bacillales</taxon>
        <taxon>Fictibacillaceae</taxon>
        <taxon>Fictibacillus</taxon>
    </lineage>
</organism>
<feature type="binding site" evidence="9">
    <location>
        <begin position="197"/>
        <end position="198"/>
    </location>
    <ligand>
        <name>2-[(2R,5Z)-2-carboxy-4-methylthiazol-5(2H)-ylidene]ethyl phosphate</name>
        <dbReference type="ChEBI" id="CHEBI:62899"/>
    </ligand>
</feature>
<dbReference type="Gene3D" id="3.20.20.70">
    <property type="entry name" value="Aldolase class I"/>
    <property type="match status" value="1"/>
</dbReference>
<dbReference type="NCBIfam" id="TIGR00693">
    <property type="entry name" value="thiE"/>
    <property type="match status" value="1"/>
</dbReference>
<keyword evidence="4 9" id="KW-0460">Magnesium</keyword>
<gene>
    <name evidence="9" type="primary">thiE</name>
    <name evidence="13" type="ORF">JYA64_08310</name>
</gene>
<dbReference type="Pfam" id="PF02581">
    <property type="entry name" value="TMP-TENI"/>
    <property type="match status" value="1"/>
</dbReference>
<keyword evidence="5 9" id="KW-0784">Thiamine biosynthesis</keyword>
<feature type="binding site" evidence="9">
    <location>
        <begin position="46"/>
        <end position="50"/>
    </location>
    <ligand>
        <name>4-amino-2-methyl-5-(diphosphooxymethyl)pyrimidine</name>
        <dbReference type="ChEBI" id="CHEBI:57841"/>
    </ligand>
</feature>
<evidence type="ECO:0000256" key="9">
    <source>
        <dbReference type="HAMAP-Rule" id="MF_00097"/>
    </source>
</evidence>
<evidence type="ECO:0000256" key="3">
    <source>
        <dbReference type="ARBA" id="ARBA00022723"/>
    </source>
</evidence>
<comment type="pathway">
    <text evidence="1 9 11">Cofactor biosynthesis; thiamine diphosphate biosynthesis; thiamine phosphate from 4-amino-2-methyl-5-diphosphomethylpyrimidine and 4-methyl-5-(2-phosphoethyl)-thiazole: step 1/1.</text>
</comment>
<comment type="similarity">
    <text evidence="9 10">Belongs to the thiamine-phosphate synthase family.</text>
</comment>
<keyword evidence="14" id="KW-1185">Reference proteome</keyword>
<dbReference type="HAMAP" id="MF_00097">
    <property type="entry name" value="TMP_synthase"/>
    <property type="match status" value="1"/>
</dbReference>
<feature type="binding site" evidence="9">
    <location>
        <begin position="145"/>
        <end position="147"/>
    </location>
    <ligand>
        <name>2-[(2R,5Z)-2-carboxy-4-methylthiazol-5(2H)-ylidene]ethyl phosphate</name>
        <dbReference type="ChEBI" id="CHEBI:62899"/>
    </ligand>
</feature>
<name>A0ABS2ZAR4_9BACL</name>
<comment type="caution">
    <text evidence="13">The sequence shown here is derived from an EMBL/GenBank/DDBJ whole genome shotgun (WGS) entry which is preliminary data.</text>
</comment>
<keyword evidence="2 9" id="KW-0808">Transferase</keyword>
<evidence type="ECO:0000256" key="7">
    <source>
        <dbReference type="ARBA" id="ARBA00047851"/>
    </source>
</evidence>
<protein>
    <recommendedName>
        <fullName evidence="9">Thiamine-phosphate synthase</fullName>
        <shortName evidence="9">TP synthase</shortName>
        <shortName evidence="9">TPS</shortName>
        <ecNumber evidence="9">2.5.1.3</ecNumber>
    </recommendedName>
    <alternativeName>
        <fullName evidence="9">Thiamine-phosphate pyrophosphorylase</fullName>
        <shortName evidence="9">TMP pyrophosphorylase</shortName>
        <shortName evidence="9">TMP-PPase</shortName>
    </alternativeName>
</protein>
<feature type="binding site" evidence="9">
    <location>
        <position position="148"/>
    </location>
    <ligand>
        <name>4-amino-2-methyl-5-(diphosphooxymethyl)pyrimidine</name>
        <dbReference type="ChEBI" id="CHEBI:57841"/>
    </ligand>
</feature>
<dbReference type="CDD" id="cd00564">
    <property type="entry name" value="TMP_TenI"/>
    <property type="match status" value="1"/>
</dbReference>
<dbReference type="InterPro" id="IPR013785">
    <property type="entry name" value="Aldolase_TIM"/>
</dbReference>
<accession>A0ABS2ZAR4</accession>
<dbReference type="GO" id="GO:0004789">
    <property type="term" value="F:thiamine-phosphate diphosphorylase activity"/>
    <property type="evidence" value="ECO:0007669"/>
    <property type="project" value="UniProtKB-EC"/>
</dbReference>
<feature type="binding site" evidence="9">
    <location>
        <position position="82"/>
    </location>
    <ligand>
        <name>Mg(2+)</name>
        <dbReference type="ChEBI" id="CHEBI:18420"/>
    </ligand>
</feature>
<dbReference type="RefSeq" id="WP_188403088.1">
    <property type="nucleotide sequence ID" value="NZ_BMCE01000002.1"/>
</dbReference>
<comment type="cofactor">
    <cofactor evidence="9">
        <name>Mg(2+)</name>
        <dbReference type="ChEBI" id="CHEBI:18420"/>
    </cofactor>
    <text evidence="9">Binds 1 Mg(2+) ion per subunit.</text>
</comment>
<dbReference type="EC" id="2.5.1.3" evidence="9"/>
<proteinExistence type="inferred from homology"/>
<evidence type="ECO:0000256" key="11">
    <source>
        <dbReference type="RuleBase" id="RU004253"/>
    </source>
</evidence>
<feature type="domain" description="Thiamine phosphate synthase/TenI" evidence="12">
    <location>
        <begin position="15"/>
        <end position="200"/>
    </location>
</feature>
<dbReference type="InterPro" id="IPR036206">
    <property type="entry name" value="ThiamineP_synth_sf"/>
</dbReference>
<evidence type="ECO:0000313" key="13">
    <source>
        <dbReference type="EMBL" id="MBN3545294.1"/>
    </source>
</evidence>
<evidence type="ECO:0000256" key="5">
    <source>
        <dbReference type="ARBA" id="ARBA00022977"/>
    </source>
</evidence>
<keyword evidence="3 9" id="KW-0479">Metal-binding</keyword>
<dbReference type="EMBL" id="JAFHKS010000042">
    <property type="protein sequence ID" value="MBN3545294.1"/>
    <property type="molecule type" value="Genomic_DNA"/>
</dbReference>
<feature type="binding site" evidence="9">
    <location>
        <position position="81"/>
    </location>
    <ligand>
        <name>4-amino-2-methyl-5-(diphosphooxymethyl)pyrimidine</name>
        <dbReference type="ChEBI" id="CHEBI:57841"/>
    </ligand>
</feature>